<keyword evidence="2" id="KW-1185">Reference proteome</keyword>
<dbReference type="AlphaFoldDB" id="A0A0C2NNS5"/>
<proteinExistence type="predicted"/>
<accession>A0A0C2KHM6</accession>
<gene>
    <name evidence="1" type="ORF">OJ16_01265</name>
</gene>
<sequence>MVFTGTVRKNLRKQNRNVFLEKWKKIFILLNGLYLNSAYNHIHQQVGITKQHNLTALCDLEHIFYSKQSLGIA</sequence>
<reference evidence="1 2" key="1">
    <citation type="submission" date="2014-11" db="EMBL/GenBank/DDBJ databases">
        <title>Draft Genome Sequence of Vibrio piscirenalis strains CECT 8603T and CECT 8604, two marine Gammaproteobacterium isolated from cultured gilthead sea bream (Sparus aurata).</title>
        <authorList>
            <person name="Arahal D.R."/>
            <person name="Rodrigo-Torres L."/>
            <person name="Lucena T."/>
            <person name="Pujalte M.J."/>
        </authorList>
    </citation>
    <scope>NUCLEOTIDE SEQUENCE [LARGE SCALE GENOMIC DNA]</scope>
    <source>
        <strain evidence="1 2">DCR 1-4-2</strain>
    </source>
</reference>
<dbReference type="EMBL" id="JTKH01000003">
    <property type="protein sequence ID" value="KII81853.1"/>
    <property type="molecule type" value="Genomic_DNA"/>
</dbReference>
<organism evidence="1 2">
    <name type="scientific">Vibrio renipiscarius</name>
    <dbReference type="NCBI Taxonomy" id="1461322"/>
    <lineage>
        <taxon>Bacteria</taxon>
        <taxon>Pseudomonadati</taxon>
        <taxon>Pseudomonadota</taxon>
        <taxon>Gammaproteobacteria</taxon>
        <taxon>Vibrionales</taxon>
        <taxon>Vibrionaceae</taxon>
        <taxon>Vibrio</taxon>
    </lineage>
</organism>
<evidence type="ECO:0000313" key="2">
    <source>
        <dbReference type="Proteomes" id="UP000031672"/>
    </source>
</evidence>
<evidence type="ECO:0000313" key="1">
    <source>
        <dbReference type="EMBL" id="KII81853.1"/>
    </source>
</evidence>
<name>A0A0C2NNS5_9VIBR</name>
<dbReference type="Proteomes" id="UP000031672">
    <property type="component" value="Unassembled WGS sequence"/>
</dbReference>
<protein>
    <submittedName>
        <fullName evidence="1">Uncharacterized protein</fullName>
    </submittedName>
</protein>
<dbReference type="STRING" id="1461322.OJ16_01265"/>
<comment type="caution">
    <text evidence="1">The sequence shown here is derived from an EMBL/GenBank/DDBJ whole genome shotgun (WGS) entry which is preliminary data.</text>
</comment>
<accession>A0A0C2NNS5</accession>